<feature type="compositionally biased region" description="Low complexity" evidence="4">
    <location>
        <begin position="429"/>
        <end position="457"/>
    </location>
</feature>
<comment type="caution">
    <text evidence="6">The sequence shown here is derived from an EMBL/GenBank/DDBJ whole genome shotgun (WGS) entry which is preliminary data.</text>
</comment>
<accession>A0ABR3GSL0</accession>
<dbReference type="EMBL" id="JBBBZM010000017">
    <property type="protein sequence ID" value="KAL0638909.1"/>
    <property type="molecule type" value="Genomic_DNA"/>
</dbReference>
<dbReference type="PANTHER" id="PTHR15081:SF1">
    <property type="entry name" value="NUCLEAR AUTOANTIGENIC SPERM PROTEIN"/>
    <property type="match status" value="1"/>
</dbReference>
<keyword evidence="7" id="KW-1185">Reference proteome</keyword>
<organism evidence="6 7">
    <name type="scientific">Discina gigas</name>
    <dbReference type="NCBI Taxonomy" id="1032678"/>
    <lineage>
        <taxon>Eukaryota</taxon>
        <taxon>Fungi</taxon>
        <taxon>Dikarya</taxon>
        <taxon>Ascomycota</taxon>
        <taxon>Pezizomycotina</taxon>
        <taxon>Pezizomycetes</taxon>
        <taxon>Pezizales</taxon>
        <taxon>Discinaceae</taxon>
        <taxon>Discina</taxon>
    </lineage>
</organism>
<dbReference type="InterPro" id="IPR051730">
    <property type="entry name" value="NASP-like"/>
</dbReference>
<dbReference type="Proteomes" id="UP001447188">
    <property type="component" value="Unassembled WGS sequence"/>
</dbReference>
<feature type="region of interest" description="Disordered" evidence="4">
    <location>
        <begin position="426"/>
        <end position="494"/>
    </location>
</feature>
<dbReference type="Pfam" id="PF10516">
    <property type="entry name" value="SHNi-TPR"/>
    <property type="match status" value="1"/>
</dbReference>
<feature type="compositionally biased region" description="Basic and acidic residues" evidence="4">
    <location>
        <begin position="481"/>
        <end position="494"/>
    </location>
</feature>
<keyword evidence="1" id="KW-0677">Repeat</keyword>
<feature type="coiled-coil region" evidence="3">
    <location>
        <begin position="320"/>
        <end position="382"/>
    </location>
</feature>
<protein>
    <recommendedName>
        <fullName evidence="5">Tetratricopeptide SHNi-TPR domain-containing protein</fullName>
    </recommendedName>
</protein>
<dbReference type="PANTHER" id="PTHR15081">
    <property type="entry name" value="NUCLEAR AUTOANTIGENIC SPERM PROTEIN NASP -RELATED"/>
    <property type="match status" value="1"/>
</dbReference>
<evidence type="ECO:0000313" key="6">
    <source>
        <dbReference type="EMBL" id="KAL0638909.1"/>
    </source>
</evidence>
<dbReference type="InterPro" id="IPR019544">
    <property type="entry name" value="Tetratricopeptide_SHNi-TPR_dom"/>
</dbReference>
<feature type="domain" description="Tetratricopeptide SHNi-TPR" evidence="5">
    <location>
        <begin position="246"/>
        <end position="283"/>
    </location>
</feature>
<reference evidence="6 7" key="1">
    <citation type="submission" date="2024-02" db="EMBL/GenBank/DDBJ databases">
        <title>Discinaceae phylogenomics.</title>
        <authorList>
            <person name="Dirks A.C."/>
            <person name="James T.Y."/>
        </authorList>
    </citation>
    <scope>NUCLEOTIDE SEQUENCE [LARGE SCALE GENOMIC DNA]</scope>
    <source>
        <strain evidence="6 7">ACD0624</strain>
    </source>
</reference>
<evidence type="ECO:0000256" key="4">
    <source>
        <dbReference type="SAM" id="MobiDB-lite"/>
    </source>
</evidence>
<evidence type="ECO:0000313" key="7">
    <source>
        <dbReference type="Proteomes" id="UP001447188"/>
    </source>
</evidence>
<feature type="region of interest" description="Disordered" evidence="4">
    <location>
        <begin position="197"/>
        <end position="222"/>
    </location>
</feature>
<dbReference type="Gene3D" id="1.25.40.10">
    <property type="entry name" value="Tetratricopeptide repeat domain"/>
    <property type="match status" value="1"/>
</dbReference>
<feature type="compositionally biased region" description="Acidic residues" evidence="4">
    <location>
        <begin position="124"/>
        <end position="154"/>
    </location>
</feature>
<dbReference type="InterPro" id="IPR011990">
    <property type="entry name" value="TPR-like_helical_dom_sf"/>
</dbReference>
<feature type="region of interest" description="Disordered" evidence="4">
    <location>
        <begin position="119"/>
        <end position="154"/>
    </location>
</feature>
<keyword evidence="2" id="KW-0802">TPR repeat</keyword>
<keyword evidence="3" id="KW-0175">Coiled coil</keyword>
<evidence type="ECO:0000259" key="5">
    <source>
        <dbReference type="Pfam" id="PF10516"/>
    </source>
</evidence>
<evidence type="ECO:0000256" key="2">
    <source>
        <dbReference type="ARBA" id="ARBA00022803"/>
    </source>
</evidence>
<proteinExistence type="predicted"/>
<evidence type="ECO:0000256" key="3">
    <source>
        <dbReference type="SAM" id="Coils"/>
    </source>
</evidence>
<gene>
    <name evidence="6" type="ORF">Q9L58_002140</name>
</gene>
<name>A0ABR3GSL0_9PEZI</name>
<evidence type="ECO:0000256" key="1">
    <source>
        <dbReference type="ARBA" id="ARBA00022737"/>
    </source>
</evidence>
<feature type="compositionally biased region" description="Basic and acidic residues" evidence="4">
    <location>
        <begin position="210"/>
        <end position="222"/>
    </location>
</feature>
<sequence>MSTQESELIQLKAKALKAYAQKDYASSTELYASACELQSVLHGENNPRNAHLLYLYGRSLFEIALKKSDVLGGAAQEDKKAKDEKKVKKATDKLEGVSGAEVAIGKKALEKGAKAGLFSFTGDENWDDSDDEEDAGEEGEGEGEEAGKEGEEDDDDFTLAWEILDYARVLFLKQLSPDADAVTSDVPPVESATTNIATEPIAPTPTEEVAESKEAESKEKEVPKLDITKSVVPSGDEAKALHTALADTYDLLGEVSLESESFAQAARDLRSSLDLKLELYPVESTLISEAHYKLSLALEFAAAGEDVSESDKMKGREEAAVEMEKAIASCRARIQKEEKAAAALVAIDGDKGKGKEYVTKSLTDAREMVEELETRLVDLRTTSSEAATDPLRGILGQVLGEDQAAAKKRIEEAMSGARDLTGLVRKKQPAAVSTTVVSTTPPSTTPASTTPVAVGTAKPTENAGAKRKLEDLQEEEEEVAEESKKAKVSDSEEA</sequence>